<keyword evidence="17" id="KW-1185">Reference proteome</keyword>
<evidence type="ECO:0000256" key="11">
    <source>
        <dbReference type="ARBA" id="ARBA00048778"/>
    </source>
</evidence>
<dbReference type="GO" id="GO:0016887">
    <property type="term" value="F:ATP hydrolysis activity"/>
    <property type="evidence" value="ECO:0007669"/>
    <property type="project" value="InterPro"/>
</dbReference>
<keyword evidence="9" id="KW-0496">Mitochondrion</keyword>
<evidence type="ECO:0008006" key="18">
    <source>
        <dbReference type="Google" id="ProtNLM"/>
    </source>
</evidence>
<evidence type="ECO:0000256" key="3">
    <source>
        <dbReference type="ARBA" id="ARBA00022692"/>
    </source>
</evidence>
<dbReference type="SMART" id="SM00382">
    <property type="entry name" value="AAA"/>
    <property type="match status" value="1"/>
</dbReference>
<dbReference type="Gene3D" id="3.40.50.300">
    <property type="entry name" value="P-loop containing nucleotide triphosphate hydrolases"/>
    <property type="match status" value="1"/>
</dbReference>
<evidence type="ECO:0000256" key="1">
    <source>
        <dbReference type="ARBA" id="ARBA00004434"/>
    </source>
</evidence>
<dbReference type="Pfam" id="PF00004">
    <property type="entry name" value="AAA"/>
    <property type="match status" value="1"/>
</dbReference>
<dbReference type="EMBL" id="JARIHO010000094">
    <property type="protein sequence ID" value="KAJ7306219.1"/>
    <property type="molecule type" value="Genomic_DNA"/>
</dbReference>
<comment type="caution">
    <text evidence="16">The sequence shown here is derived from an EMBL/GenBank/DDBJ whole genome shotgun (WGS) entry which is preliminary data.</text>
</comment>
<gene>
    <name evidence="16" type="ORF">DFH08DRAFT_902406</name>
</gene>
<evidence type="ECO:0000259" key="14">
    <source>
        <dbReference type="SMART" id="SM00382"/>
    </source>
</evidence>
<keyword evidence="5" id="KW-0999">Mitochondrion inner membrane</keyword>
<dbReference type="InterPro" id="IPR027417">
    <property type="entry name" value="P-loop_NTPase"/>
</dbReference>
<comment type="catalytic activity">
    <reaction evidence="11">
        <text>ATP + H2O = ADP + phosphate + H(+)</text>
        <dbReference type="Rhea" id="RHEA:13065"/>
        <dbReference type="ChEBI" id="CHEBI:15377"/>
        <dbReference type="ChEBI" id="CHEBI:15378"/>
        <dbReference type="ChEBI" id="CHEBI:30616"/>
        <dbReference type="ChEBI" id="CHEBI:43474"/>
        <dbReference type="ChEBI" id="CHEBI:456216"/>
    </reaction>
    <physiologicalReaction direction="left-to-right" evidence="11">
        <dbReference type="Rhea" id="RHEA:13066"/>
    </physiologicalReaction>
</comment>
<evidence type="ECO:0000256" key="13">
    <source>
        <dbReference type="SAM" id="MobiDB-lite"/>
    </source>
</evidence>
<evidence type="ECO:0000256" key="2">
    <source>
        <dbReference type="ARBA" id="ARBA00007448"/>
    </source>
</evidence>
<dbReference type="InterPro" id="IPR003959">
    <property type="entry name" value="ATPase_AAA_core"/>
</dbReference>
<dbReference type="AlphaFoldDB" id="A0AAD7EAJ3"/>
<evidence type="ECO:0000256" key="9">
    <source>
        <dbReference type="ARBA" id="ARBA00023128"/>
    </source>
</evidence>
<dbReference type="SMART" id="SM01024">
    <property type="entry name" value="BCS1_N"/>
    <property type="match status" value="1"/>
</dbReference>
<dbReference type="InterPro" id="IPR050747">
    <property type="entry name" value="Mitochondrial_chaperone_BCS1"/>
</dbReference>
<keyword evidence="8" id="KW-1133">Transmembrane helix</keyword>
<evidence type="ECO:0000259" key="15">
    <source>
        <dbReference type="SMART" id="SM01024"/>
    </source>
</evidence>
<dbReference type="InterPro" id="IPR003960">
    <property type="entry name" value="ATPase_AAA_CS"/>
</dbReference>
<evidence type="ECO:0000256" key="8">
    <source>
        <dbReference type="ARBA" id="ARBA00022989"/>
    </source>
</evidence>
<keyword evidence="3" id="KW-0812">Transmembrane</keyword>
<feature type="region of interest" description="Disordered" evidence="13">
    <location>
        <begin position="610"/>
        <end position="643"/>
    </location>
</feature>
<comment type="subcellular location">
    <subcellularLocation>
        <location evidence="1">Mitochondrion inner membrane</location>
        <topology evidence="1">Single-pass membrane protein</topology>
    </subcellularLocation>
</comment>
<name>A0AAD7EAJ3_9AGAR</name>
<dbReference type="InterPro" id="IPR057495">
    <property type="entry name" value="AAA_lid_BCS1"/>
</dbReference>
<dbReference type="PROSITE" id="PS00674">
    <property type="entry name" value="AAA"/>
    <property type="match status" value="1"/>
</dbReference>
<dbReference type="Pfam" id="PF25426">
    <property type="entry name" value="AAA_lid_BCS1"/>
    <property type="match status" value="1"/>
</dbReference>
<evidence type="ECO:0000256" key="6">
    <source>
        <dbReference type="ARBA" id="ARBA00022801"/>
    </source>
</evidence>
<evidence type="ECO:0000256" key="4">
    <source>
        <dbReference type="ARBA" id="ARBA00022741"/>
    </source>
</evidence>
<dbReference type="SUPFAM" id="SSF52540">
    <property type="entry name" value="P-loop containing nucleoside triphosphate hydrolases"/>
    <property type="match status" value="1"/>
</dbReference>
<dbReference type="Proteomes" id="UP001218218">
    <property type="component" value="Unassembled WGS sequence"/>
</dbReference>
<evidence type="ECO:0000313" key="17">
    <source>
        <dbReference type="Proteomes" id="UP001218218"/>
    </source>
</evidence>
<keyword evidence="6" id="KW-0378">Hydrolase</keyword>
<evidence type="ECO:0000256" key="7">
    <source>
        <dbReference type="ARBA" id="ARBA00022840"/>
    </source>
</evidence>
<keyword evidence="10" id="KW-0472">Membrane</keyword>
<evidence type="ECO:0000256" key="12">
    <source>
        <dbReference type="RuleBase" id="RU003651"/>
    </source>
</evidence>
<dbReference type="InterPro" id="IPR014851">
    <property type="entry name" value="BCS1_N"/>
</dbReference>
<keyword evidence="4 12" id="KW-0547">Nucleotide-binding</keyword>
<organism evidence="16 17">
    <name type="scientific">Mycena albidolilacea</name>
    <dbReference type="NCBI Taxonomy" id="1033008"/>
    <lineage>
        <taxon>Eukaryota</taxon>
        <taxon>Fungi</taxon>
        <taxon>Dikarya</taxon>
        <taxon>Basidiomycota</taxon>
        <taxon>Agaricomycotina</taxon>
        <taxon>Agaricomycetes</taxon>
        <taxon>Agaricomycetidae</taxon>
        <taxon>Agaricales</taxon>
        <taxon>Marasmiineae</taxon>
        <taxon>Mycenaceae</taxon>
        <taxon>Mycena</taxon>
    </lineage>
</organism>
<proteinExistence type="inferred from homology"/>
<accession>A0AAD7EAJ3</accession>
<evidence type="ECO:0000256" key="10">
    <source>
        <dbReference type="ARBA" id="ARBA00023136"/>
    </source>
</evidence>
<dbReference type="InterPro" id="IPR003593">
    <property type="entry name" value="AAA+_ATPase"/>
</dbReference>
<evidence type="ECO:0000256" key="5">
    <source>
        <dbReference type="ARBA" id="ARBA00022792"/>
    </source>
</evidence>
<feature type="compositionally biased region" description="Polar residues" evidence="13">
    <location>
        <begin position="614"/>
        <end position="624"/>
    </location>
</feature>
<evidence type="ECO:0000313" key="16">
    <source>
        <dbReference type="EMBL" id="KAJ7306219.1"/>
    </source>
</evidence>
<dbReference type="GO" id="GO:0005743">
    <property type="term" value="C:mitochondrial inner membrane"/>
    <property type="evidence" value="ECO:0007669"/>
    <property type="project" value="UniProtKB-SubCell"/>
</dbReference>
<keyword evidence="7 12" id="KW-0067">ATP-binding</keyword>
<comment type="similarity">
    <text evidence="2">Belongs to the AAA ATPase family. BCS1 subfamily.</text>
</comment>
<dbReference type="Pfam" id="PF08740">
    <property type="entry name" value="BCS1_N"/>
    <property type="match status" value="2"/>
</dbReference>
<dbReference type="PANTHER" id="PTHR23070">
    <property type="entry name" value="BCS1 AAA-TYPE ATPASE"/>
    <property type="match status" value="1"/>
</dbReference>
<feature type="domain" description="AAA+ ATPase" evidence="14">
    <location>
        <begin position="382"/>
        <end position="527"/>
    </location>
</feature>
<feature type="domain" description="BCS1 N-terminal" evidence="15">
    <location>
        <begin position="208"/>
        <end position="351"/>
    </location>
</feature>
<dbReference type="GO" id="GO:0005524">
    <property type="term" value="F:ATP binding"/>
    <property type="evidence" value="ECO:0007669"/>
    <property type="project" value="UniProtKB-KW"/>
</dbReference>
<sequence length="643" mass="72831">MPPTTSMLSIRHLWKTLSRLLCHSWKSALRFIKYLLRHPQGGELIRFLFLGTVMETARSLTQKIPDYVNGFFRVQAHFHRGDVTFDWVTSYLDHHQVWNHSRSFNVTAKNTEKIIDRDLRFKSGDGYLDAVYEPDSWAPSTDLFHWKKQHWITVSVDKMGLMLQVWSLNQSVLDDFIQEARELYLQRSVPPPIVRPPALGQDNDRDWFGYLLVTGFFDSGDFSYTWILEYLQSQDFMEDIMQFSISTRQADAGWSQGKKDTVHALPLQGNSFHRFRWRSYWVQAHIYSSGPGSQIAITIHSCDKAVLLDFIEAARLEYKEAAVSRVNVHLTDGYANWGRVVPKTRRSFSTLILPDGIKETLLADIQEFLDNEKWYTFAGVPHRRGYLLYGEPGTGKSTTVHALAGELGMEIYFVSLASPGVNNHSLGELFHSTPPHSILLIEDIDCAFPQRVDPAEEFQIDEEGRPNEIWKPQSKVTLAGLLNILDSVASQEGRVLIATTNHIEQLDPALIRPGRIDMKIKYSLAMGEQLENVFHRFYPDDDDDPANPSGINGGGLAASELEDLARQFAAAVPHSKFSIAQLQGYLLGWKNDPRGAVRGIPTWIAQQEGERIQSTEPGEQQAVSSAHEEADNSDGAVPRLCST</sequence>
<protein>
    <recommendedName>
        <fullName evidence="18">P-loop containing nucleoside triphosphate hydrolase protein</fullName>
    </recommendedName>
</protein>
<reference evidence="16" key="1">
    <citation type="submission" date="2023-03" db="EMBL/GenBank/DDBJ databases">
        <title>Massive genome expansion in bonnet fungi (Mycena s.s.) driven by repeated elements and novel gene families across ecological guilds.</title>
        <authorList>
            <consortium name="Lawrence Berkeley National Laboratory"/>
            <person name="Harder C.B."/>
            <person name="Miyauchi S."/>
            <person name="Viragh M."/>
            <person name="Kuo A."/>
            <person name="Thoen E."/>
            <person name="Andreopoulos B."/>
            <person name="Lu D."/>
            <person name="Skrede I."/>
            <person name="Drula E."/>
            <person name="Henrissat B."/>
            <person name="Morin E."/>
            <person name="Kohler A."/>
            <person name="Barry K."/>
            <person name="LaButti K."/>
            <person name="Morin E."/>
            <person name="Salamov A."/>
            <person name="Lipzen A."/>
            <person name="Mereny Z."/>
            <person name="Hegedus B."/>
            <person name="Baldrian P."/>
            <person name="Stursova M."/>
            <person name="Weitz H."/>
            <person name="Taylor A."/>
            <person name="Grigoriev I.V."/>
            <person name="Nagy L.G."/>
            <person name="Martin F."/>
            <person name="Kauserud H."/>
        </authorList>
    </citation>
    <scope>NUCLEOTIDE SEQUENCE</scope>
    <source>
        <strain evidence="16">CBHHK002</strain>
    </source>
</reference>